<dbReference type="GO" id="GO:0006508">
    <property type="term" value="P:proteolysis"/>
    <property type="evidence" value="ECO:0007669"/>
    <property type="project" value="InterPro"/>
</dbReference>
<dbReference type="GO" id="GO:0004252">
    <property type="term" value="F:serine-type endopeptidase activity"/>
    <property type="evidence" value="ECO:0007669"/>
    <property type="project" value="InterPro"/>
</dbReference>
<dbReference type="SUPFAM" id="SSF52743">
    <property type="entry name" value="Subtilisin-like"/>
    <property type="match status" value="1"/>
</dbReference>
<dbReference type="InterPro" id="IPR036852">
    <property type="entry name" value="Peptidase_S8/S53_dom_sf"/>
</dbReference>
<evidence type="ECO:0000256" key="1">
    <source>
        <dbReference type="SAM" id="Phobius"/>
    </source>
</evidence>
<comment type="caution">
    <text evidence="2">The sequence shown here is derived from an EMBL/GenBank/DDBJ whole genome shotgun (WGS) entry which is preliminary data.</text>
</comment>
<proteinExistence type="predicted"/>
<feature type="transmembrane region" description="Helical" evidence="1">
    <location>
        <begin position="417"/>
        <end position="438"/>
    </location>
</feature>
<sequence>MFYTIGHRINDKWDWIIWDTRPLKYDIESLEKYTPISQISTSNISSLYSDPIYDPDAKTDLRHEAGNELEKRARSRKQKIKTWKDVPENCILSQHEGYPLTDPCVYYTTAEQGKGVTVYIVDHLFAIHHKDFKHVSWGRTKDHIFTDEEDRLPRKWPFASKNPHMLPAGVDLKYLRLLRGTAVLSKLLGSKFGVARGVKPILVKTSNRLSNPEPATDIIFDVLPKVIIDIKKKSLKFDVSKREAPKFIILMAVDYTFDRGSGRAFRPYVGRFSQLIQELSEMPNVAVVCSDDTDYTIVPTPNPGEFTAVEPITSYPAIFGQENVTYPNLIVAGGTHPQDGGLMSPYSDFVRVSAPSAGIHVAVPDGGNSWGGDKYIKANSNPLGESKIGESSNFAGLESRPIMHNTSNIDTMPISTLLMAILIATAAAAIAGVLATLISARDYTMSEAIARVYKQAYPRRRDTTPKNDNRVFPNVIYNDLSLLAEEQKNKDEVPAGSATVTVTVYRRMMRCAILRRDLGVKAITTDGVVTLTVTSCDDGSMPETTSMATNTVVLPVPVSEIAQSPSEHTGTPVYDAAFCQRCIDADGATPIDNVLWMPRDARVKKGTLNN</sequence>
<dbReference type="Proteomes" id="UP001370758">
    <property type="component" value="Unassembled WGS sequence"/>
</dbReference>
<keyword evidence="1" id="KW-1133">Transmembrane helix</keyword>
<accession>A0AAV9W549</accession>
<organism evidence="2 3">
    <name type="scientific">Arthrobotrys musiformis</name>
    <dbReference type="NCBI Taxonomy" id="47236"/>
    <lineage>
        <taxon>Eukaryota</taxon>
        <taxon>Fungi</taxon>
        <taxon>Dikarya</taxon>
        <taxon>Ascomycota</taxon>
        <taxon>Pezizomycotina</taxon>
        <taxon>Orbiliomycetes</taxon>
        <taxon>Orbiliales</taxon>
        <taxon>Orbiliaceae</taxon>
        <taxon>Arthrobotrys</taxon>
    </lineage>
</organism>
<gene>
    <name evidence="2" type="ORF">TWF481_009169</name>
</gene>
<name>A0AAV9W549_9PEZI</name>
<dbReference type="Gene3D" id="3.40.50.200">
    <property type="entry name" value="Peptidase S8/S53 domain"/>
    <property type="match status" value="1"/>
</dbReference>
<keyword evidence="1" id="KW-0472">Membrane</keyword>
<dbReference type="AlphaFoldDB" id="A0AAV9W549"/>
<evidence type="ECO:0000313" key="2">
    <source>
        <dbReference type="EMBL" id="KAK6501327.1"/>
    </source>
</evidence>
<keyword evidence="3" id="KW-1185">Reference proteome</keyword>
<dbReference type="EMBL" id="JAVHJL010000006">
    <property type="protein sequence ID" value="KAK6501327.1"/>
    <property type="molecule type" value="Genomic_DNA"/>
</dbReference>
<reference evidence="2 3" key="1">
    <citation type="submission" date="2023-08" db="EMBL/GenBank/DDBJ databases">
        <authorList>
            <person name="Palmer J.M."/>
        </authorList>
    </citation>
    <scope>NUCLEOTIDE SEQUENCE [LARGE SCALE GENOMIC DNA]</scope>
    <source>
        <strain evidence="2 3">TWF481</strain>
    </source>
</reference>
<evidence type="ECO:0000313" key="3">
    <source>
        <dbReference type="Proteomes" id="UP001370758"/>
    </source>
</evidence>
<keyword evidence="1" id="KW-0812">Transmembrane</keyword>
<protein>
    <submittedName>
        <fullName evidence="2">Uncharacterized protein</fullName>
    </submittedName>
</protein>